<gene>
    <name evidence="6" type="ORF">CRP01_19025</name>
</gene>
<reference evidence="6 7" key="1">
    <citation type="submission" date="2017-10" db="EMBL/GenBank/DDBJ databases">
        <title>The draft genome sequence of Lewinella nigricans NBRC 102662.</title>
        <authorList>
            <person name="Wang K."/>
        </authorList>
    </citation>
    <scope>NUCLEOTIDE SEQUENCE [LARGE SCALE GENOMIC DNA]</scope>
    <source>
        <strain evidence="6 7">NBRC 102662</strain>
    </source>
</reference>
<evidence type="ECO:0000259" key="5">
    <source>
        <dbReference type="Pfam" id="PF25023"/>
    </source>
</evidence>
<dbReference type="InterPro" id="IPR050708">
    <property type="entry name" value="T6SS_VgrG/RHS"/>
</dbReference>
<proteinExistence type="predicted"/>
<evidence type="ECO:0008006" key="8">
    <source>
        <dbReference type="Google" id="ProtNLM"/>
    </source>
</evidence>
<keyword evidence="7" id="KW-1185">Reference proteome</keyword>
<name>A0A2D0N9R0_FLAN2</name>
<dbReference type="OrthoDB" id="9765204at2"/>
<keyword evidence="1" id="KW-0677">Repeat</keyword>
<dbReference type="Proteomes" id="UP000223913">
    <property type="component" value="Unassembled WGS sequence"/>
</dbReference>
<dbReference type="InterPro" id="IPR022385">
    <property type="entry name" value="Rhs_assc_core"/>
</dbReference>
<evidence type="ECO:0000259" key="4">
    <source>
        <dbReference type="Pfam" id="PF20148"/>
    </source>
</evidence>
<feature type="region of interest" description="Disordered" evidence="2">
    <location>
        <begin position="1331"/>
        <end position="1403"/>
    </location>
</feature>
<dbReference type="CDD" id="cd14740">
    <property type="entry name" value="PAAR_4"/>
    <property type="match status" value="1"/>
</dbReference>
<dbReference type="InterPro" id="IPR006530">
    <property type="entry name" value="YD"/>
</dbReference>
<dbReference type="InterPro" id="IPR056823">
    <property type="entry name" value="TEN-like_YD-shell"/>
</dbReference>
<dbReference type="NCBIfam" id="TIGR03696">
    <property type="entry name" value="Rhs_assc_core"/>
    <property type="match status" value="1"/>
</dbReference>
<dbReference type="EMBL" id="PDUD01000023">
    <property type="protein sequence ID" value="PHN05116.1"/>
    <property type="molecule type" value="Genomic_DNA"/>
</dbReference>
<accession>A0A2D0N9R0</accession>
<feature type="domain" description="RHS protein conserved region" evidence="3">
    <location>
        <begin position="1196"/>
        <end position="1227"/>
    </location>
</feature>
<feature type="domain" description="Teneurin-like YD-shell" evidence="5">
    <location>
        <begin position="996"/>
        <end position="1113"/>
    </location>
</feature>
<dbReference type="NCBIfam" id="TIGR01643">
    <property type="entry name" value="YD_repeat_2x"/>
    <property type="match status" value="4"/>
</dbReference>
<feature type="domain" description="DUF6531" evidence="4">
    <location>
        <begin position="267"/>
        <end position="341"/>
    </location>
</feature>
<evidence type="ECO:0000313" key="6">
    <source>
        <dbReference type="EMBL" id="PHN05116.1"/>
    </source>
</evidence>
<dbReference type="RefSeq" id="WP_099151663.1">
    <property type="nucleotide sequence ID" value="NZ_PDUD01000023.1"/>
</dbReference>
<evidence type="ECO:0000313" key="7">
    <source>
        <dbReference type="Proteomes" id="UP000223913"/>
    </source>
</evidence>
<dbReference type="Pfam" id="PF25023">
    <property type="entry name" value="TEN_YD-shell"/>
    <property type="match status" value="2"/>
</dbReference>
<protein>
    <recommendedName>
        <fullName evidence="8">Type IV secretion protein Rhs</fullName>
    </recommendedName>
</protein>
<dbReference type="InterPro" id="IPR031325">
    <property type="entry name" value="RHS_repeat"/>
</dbReference>
<dbReference type="PANTHER" id="PTHR32305:SF15">
    <property type="entry name" value="PROTEIN RHSA-RELATED"/>
    <property type="match status" value="1"/>
</dbReference>
<comment type="caution">
    <text evidence="6">The sequence shown here is derived from an EMBL/GenBank/DDBJ whole genome shotgun (WGS) entry which is preliminary data.</text>
</comment>
<dbReference type="InterPro" id="IPR045351">
    <property type="entry name" value="DUF6531"/>
</dbReference>
<dbReference type="InterPro" id="IPR001826">
    <property type="entry name" value="RHS"/>
</dbReference>
<feature type="domain" description="Teneurin-like YD-shell" evidence="5">
    <location>
        <begin position="518"/>
        <end position="698"/>
    </location>
</feature>
<organism evidence="6 7">
    <name type="scientific">Flavilitoribacter nigricans (strain ATCC 23147 / DSM 23189 / NBRC 102662 / NCIMB 1420 / SS-2)</name>
    <name type="common">Lewinella nigricans</name>
    <dbReference type="NCBI Taxonomy" id="1122177"/>
    <lineage>
        <taxon>Bacteria</taxon>
        <taxon>Pseudomonadati</taxon>
        <taxon>Bacteroidota</taxon>
        <taxon>Saprospiria</taxon>
        <taxon>Saprospirales</taxon>
        <taxon>Lewinellaceae</taxon>
        <taxon>Flavilitoribacter</taxon>
    </lineage>
</organism>
<sequence>MMPASKHLDIIIGIDIHIIQPPGPVPPVPIPHPFIGFLFDSGDYNLMAKAVGALGVDMEGVAKAVAKIGEALPAVPESITESMAKLKAAADSAGLHSSAPSTVWVNHLPRARAGTIGSNKPLHFPIGGTFVKGMPGNACESFMGSYTVRADKEPFTYASLPALSCQCVGMPAPPRKKGAQTGFFLPLSLVLPIPLGPLVFLGGPPIISISALAAKAFAMGLAKLRSSKLMQGVSNAIHNAAAAVMKRLRIPKGIRNLVHRAICRVTGHPVDIATGKVFTDIVDFELPGPIPLQWERVWFSTSTYEGPVGHGWHHNYDLAMGIDELNHTIVIRMADGRPVVFPTLEIGERHYNRQEKLLLLRDERGYALRDKDRLYSRFTKQPFTENEIFLLAGIENDNGFDILFTYNSKGHLTQIKDSAERILKVDSDEMGRIIAIHAPHPKIEDQSFPIVRYRYDEPGNLVETLDALDQPFVYEYQKHLLVKETNRNGLSFYFQYDGNDEAARCIRTWGDGGIYDHKLYYDTEAKQTIVENSLGHKSIHFYNDMGLVYKTIDPKGNASYTHYDKDCQVTAEINELGIATRYGYDERGNQVLIIAPDGATTKKEYNDDDLLVNATDPVDGKWRWLYDKRGNLIEKEDPLGCITQYNYENELLTEIVDPAGGITRLQYDNAYNLIQVRTPDGYHSRWGYDLMGRVTDSFDVKNNHQHRKLDLLGRVLRVDEPDYNKRYLEYDPEGNVIRAKDQHYDVHFEYIGMNRLSARIEAKTRVEFRYDTEEQLIAIKNEKNDYYRFKLDENGNVREEIGFDGLTRAYKRDEAGRITQVLRPNGLITTHEYDLADRVTGISHSDEENSKEIYIYRADGELMEASNSNISVQFERDLLGKVTKESQGGYEVHSQYDTLGMRIAVESSLGASISFERNIMGDVERVLAETSGKSWEAVFERDAFGLELQRFLPGQVTSQWRRDRLGRPLQQRTTTAGKPLRSRSYEWEVNDRLKKVIHNDRDAVRYEHDVFGNLRSATYEDGNTEYRMPDVVGNLFRSPDRTDRKYGKAGQLLEANGTKYTYDPEGNLIQKTEPSGKTWYYDWDAAGMLIRVTRPDRQVVAFRYDALGRRIAKTYLGKTTRWVWDGNTPLHEWIEPAEDFLTPVQAYLPLSVGNAVSVKWPAGGNEMTSALTTWLFEPESFSPMARFGANQQCAIVTDNLGTPTSMVDGQGELIWAANTDIYGDLRNLVGERGDCPFRFPGQYEDIETGLYYNRFRYYDRENGEYLSQDPIRLKSGKFNIYSYVKDILCWVDSLGLNELPAYENPGHHDPSTNSYISNKSVLPENHEELFKNSVPDPNNPKTRWAKEGSGKKATYHRFQSSQPDGTGPFHWNGSTNGKTKAGKSRKIKSQNVPTEIKRNCTRR</sequence>
<evidence type="ECO:0000256" key="1">
    <source>
        <dbReference type="ARBA" id="ARBA00022737"/>
    </source>
</evidence>
<evidence type="ECO:0000259" key="3">
    <source>
        <dbReference type="Pfam" id="PF03527"/>
    </source>
</evidence>
<dbReference type="Gene3D" id="2.180.10.10">
    <property type="entry name" value="RHS repeat-associated core"/>
    <property type="match status" value="2"/>
</dbReference>
<dbReference type="Pfam" id="PF05593">
    <property type="entry name" value="RHS_repeat"/>
    <property type="match status" value="1"/>
</dbReference>
<dbReference type="PANTHER" id="PTHR32305">
    <property type="match status" value="1"/>
</dbReference>
<evidence type="ECO:0000256" key="2">
    <source>
        <dbReference type="SAM" id="MobiDB-lite"/>
    </source>
</evidence>
<dbReference type="Pfam" id="PF20148">
    <property type="entry name" value="DUF6531"/>
    <property type="match status" value="1"/>
</dbReference>
<dbReference type="Pfam" id="PF03527">
    <property type="entry name" value="RHS"/>
    <property type="match status" value="1"/>
</dbReference>